<keyword evidence="3" id="KW-1185">Reference proteome</keyword>
<organism evidence="2 3">
    <name type="scientific">Colletotrichum liriopes</name>
    <dbReference type="NCBI Taxonomy" id="708192"/>
    <lineage>
        <taxon>Eukaryota</taxon>
        <taxon>Fungi</taxon>
        <taxon>Dikarya</taxon>
        <taxon>Ascomycota</taxon>
        <taxon>Pezizomycotina</taxon>
        <taxon>Sordariomycetes</taxon>
        <taxon>Hypocreomycetidae</taxon>
        <taxon>Glomerellales</taxon>
        <taxon>Glomerellaceae</taxon>
        <taxon>Colletotrichum</taxon>
        <taxon>Colletotrichum spaethianum species complex</taxon>
    </lineage>
</organism>
<comment type="caution">
    <text evidence="2">The sequence shown here is derived from an EMBL/GenBank/DDBJ whole genome shotgun (WGS) entry which is preliminary data.</text>
</comment>
<sequence>MASCPDQWTGQSSLVELIPGRDKVERGLGLRVEKQRVVSRSPPRGLSVIKSDETDIDPFGDKTKGGGQQGGRESERQQEIVDKADEEDGRQTKVNGDSPVMETSSGAGRAIATSTLSPKRGVDHDRVQCGDEEQALTQARFPLLGLVFNETAAR</sequence>
<dbReference type="EMBL" id="BPPX01000010">
    <property type="protein sequence ID" value="GJC82718.1"/>
    <property type="molecule type" value="Genomic_DNA"/>
</dbReference>
<protein>
    <submittedName>
        <fullName evidence="2">Uncharacterized protein</fullName>
    </submittedName>
</protein>
<evidence type="ECO:0000313" key="3">
    <source>
        <dbReference type="Proteomes" id="UP001055172"/>
    </source>
</evidence>
<evidence type="ECO:0000256" key="1">
    <source>
        <dbReference type="SAM" id="MobiDB-lite"/>
    </source>
</evidence>
<dbReference type="Proteomes" id="UP001055172">
    <property type="component" value="Unassembled WGS sequence"/>
</dbReference>
<reference evidence="2 3" key="1">
    <citation type="submission" date="2021-07" db="EMBL/GenBank/DDBJ databases">
        <title>Genome data of Colletotrichum spaethianum.</title>
        <authorList>
            <person name="Utami Y.D."/>
            <person name="Hiruma K."/>
        </authorList>
    </citation>
    <scope>NUCLEOTIDE SEQUENCE [LARGE SCALE GENOMIC DNA]</scope>
    <source>
        <strain evidence="2 3">MAFF 242679</strain>
    </source>
</reference>
<accession>A0AA37GM45</accession>
<gene>
    <name evidence="2" type="ORF">ColLi_05556</name>
</gene>
<feature type="compositionally biased region" description="Basic and acidic residues" evidence="1">
    <location>
        <begin position="72"/>
        <end position="83"/>
    </location>
</feature>
<proteinExistence type="predicted"/>
<evidence type="ECO:0000313" key="2">
    <source>
        <dbReference type="EMBL" id="GJC82718.1"/>
    </source>
</evidence>
<feature type="region of interest" description="Disordered" evidence="1">
    <location>
        <begin position="35"/>
        <end position="122"/>
    </location>
</feature>
<name>A0AA37GM45_9PEZI</name>
<feature type="compositionally biased region" description="Polar residues" evidence="1">
    <location>
        <begin position="101"/>
        <end position="117"/>
    </location>
</feature>
<dbReference type="AlphaFoldDB" id="A0AA37GM45"/>